<proteinExistence type="predicted"/>
<dbReference type="Gene3D" id="2.60.40.790">
    <property type="match status" value="1"/>
</dbReference>
<dbReference type="Proteomes" id="UP001151760">
    <property type="component" value="Unassembled WGS sequence"/>
</dbReference>
<sequence length="124" mass="13729">MILVSVGCQNPVHLAARLGCAETKVATWDDLAFKLITFGWNVKHRNFAKADTWKRYSQSTKTNAKTDKPSTGIGKIVKSQSRHPEIKWAQKEYKAYITVVLADTKDAKVNLAPKGVFSFSTTAG</sequence>
<reference evidence="1" key="2">
    <citation type="submission" date="2022-01" db="EMBL/GenBank/DDBJ databases">
        <authorList>
            <person name="Yamashiro T."/>
            <person name="Shiraishi A."/>
            <person name="Satake H."/>
            <person name="Nakayama K."/>
        </authorList>
    </citation>
    <scope>NUCLEOTIDE SEQUENCE</scope>
</reference>
<comment type="caution">
    <text evidence="1">The sequence shown here is derived from an EMBL/GenBank/DDBJ whole genome shotgun (WGS) entry which is preliminary data.</text>
</comment>
<reference evidence="1" key="1">
    <citation type="journal article" date="2022" name="Int. J. Mol. Sci.">
        <title>Draft Genome of Tanacetum Coccineum: Genomic Comparison of Closely Related Tanacetum-Family Plants.</title>
        <authorList>
            <person name="Yamashiro T."/>
            <person name="Shiraishi A."/>
            <person name="Nakayama K."/>
            <person name="Satake H."/>
        </authorList>
    </citation>
    <scope>NUCLEOTIDE SEQUENCE</scope>
</reference>
<name>A0ABQ5EW00_9ASTR</name>
<protein>
    <submittedName>
        <fullName evidence="1">Reverse transcriptase domain-containing protein</fullName>
    </submittedName>
</protein>
<keyword evidence="1" id="KW-0548">Nucleotidyltransferase</keyword>
<keyword evidence="1" id="KW-0808">Transferase</keyword>
<dbReference type="InterPro" id="IPR008978">
    <property type="entry name" value="HSP20-like_chaperone"/>
</dbReference>
<evidence type="ECO:0000313" key="1">
    <source>
        <dbReference type="EMBL" id="GJT55213.1"/>
    </source>
</evidence>
<evidence type="ECO:0000313" key="2">
    <source>
        <dbReference type="Proteomes" id="UP001151760"/>
    </source>
</evidence>
<dbReference type="GO" id="GO:0003964">
    <property type="term" value="F:RNA-directed DNA polymerase activity"/>
    <property type="evidence" value="ECO:0007669"/>
    <property type="project" value="UniProtKB-KW"/>
</dbReference>
<keyword evidence="2" id="KW-1185">Reference proteome</keyword>
<accession>A0ABQ5EW00</accession>
<gene>
    <name evidence="1" type="ORF">Tco_0990267</name>
</gene>
<keyword evidence="1" id="KW-0695">RNA-directed DNA polymerase</keyword>
<dbReference type="EMBL" id="BQNB010016737">
    <property type="protein sequence ID" value="GJT55213.1"/>
    <property type="molecule type" value="Genomic_DNA"/>
</dbReference>
<organism evidence="1 2">
    <name type="scientific">Tanacetum coccineum</name>
    <dbReference type="NCBI Taxonomy" id="301880"/>
    <lineage>
        <taxon>Eukaryota</taxon>
        <taxon>Viridiplantae</taxon>
        <taxon>Streptophyta</taxon>
        <taxon>Embryophyta</taxon>
        <taxon>Tracheophyta</taxon>
        <taxon>Spermatophyta</taxon>
        <taxon>Magnoliopsida</taxon>
        <taxon>eudicotyledons</taxon>
        <taxon>Gunneridae</taxon>
        <taxon>Pentapetalae</taxon>
        <taxon>asterids</taxon>
        <taxon>campanulids</taxon>
        <taxon>Asterales</taxon>
        <taxon>Asteraceae</taxon>
        <taxon>Asteroideae</taxon>
        <taxon>Anthemideae</taxon>
        <taxon>Anthemidinae</taxon>
        <taxon>Tanacetum</taxon>
    </lineage>
</organism>